<dbReference type="SUPFAM" id="SSF64288">
    <property type="entry name" value="Chorismate lyase-like"/>
    <property type="match status" value="1"/>
</dbReference>
<protein>
    <recommendedName>
        <fullName evidence="5">Probable chorismate pyruvate-lyase</fullName>
        <shortName evidence="5">CL</shortName>
        <shortName evidence="5">CPL</shortName>
        <ecNumber evidence="5">4.1.3.40</ecNumber>
    </recommendedName>
</protein>
<dbReference type="EC" id="4.1.3.40" evidence="5"/>
<keyword evidence="7" id="KW-1185">Reference proteome</keyword>
<reference evidence="7" key="1">
    <citation type="journal article" date="2019" name="Int. J. Syst. Evol. Microbiol.">
        <title>The Global Catalogue of Microorganisms (GCM) 10K type strain sequencing project: providing services to taxonomists for standard genome sequencing and annotation.</title>
        <authorList>
            <consortium name="The Broad Institute Genomics Platform"/>
            <consortium name="The Broad Institute Genome Sequencing Center for Infectious Disease"/>
            <person name="Wu L."/>
            <person name="Ma J."/>
        </authorList>
    </citation>
    <scope>NUCLEOTIDE SEQUENCE [LARGE SCALE GENOMIC DNA]</scope>
    <source>
        <strain evidence="7">VKM B-3159</strain>
    </source>
</reference>
<dbReference type="GO" id="GO:0008813">
    <property type="term" value="F:chorismate lyase activity"/>
    <property type="evidence" value="ECO:0007669"/>
    <property type="project" value="UniProtKB-EC"/>
</dbReference>
<dbReference type="InterPro" id="IPR007440">
    <property type="entry name" value="Chorismate--pyruvate_lyase"/>
</dbReference>
<evidence type="ECO:0000256" key="2">
    <source>
        <dbReference type="ARBA" id="ARBA00022688"/>
    </source>
</evidence>
<feature type="binding site" evidence="5">
    <location>
        <position position="113"/>
    </location>
    <ligand>
        <name>substrate</name>
    </ligand>
</feature>
<comment type="pathway">
    <text evidence="5">Cofactor biosynthesis; ubiquinone biosynthesis.</text>
</comment>
<gene>
    <name evidence="5" type="primary">ubiC</name>
    <name evidence="6" type="ORF">Q9291_01305</name>
</gene>
<proteinExistence type="inferred from homology"/>
<keyword evidence="2 5" id="KW-0831">Ubiquinone biosynthesis</keyword>
<comment type="caution">
    <text evidence="6">The sequence shown here is derived from an EMBL/GenBank/DDBJ whole genome shotgun (WGS) entry which is preliminary data.</text>
</comment>
<accession>A0ABT9JPJ7</accession>
<dbReference type="EMBL" id="JAVCAP010000001">
    <property type="protein sequence ID" value="MDP8566474.1"/>
    <property type="molecule type" value="Genomic_DNA"/>
</dbReference>
<dbReference type="PANTHER" id="PTHR38683:SF1">
    <property type="entry name" value="CHORISMATE PYRUVATE-LYASE"/>
    <property type="match status" value="1"/>
</dbReference>
<comment type="similarity">
    <text evidence="5">Belongs to the UbiC family.</text>
</comment>
<keyword evidence="1 5" id="KW-0963">Cytoplasm</keyword>
<evidence type="ECO:0000256" key="5">
    <source>
        <dbReference type="HAMAP-Rule" id="MF_01632"/>
    </source>
</evidence>
<evidence type="ECO:0000256" key="1">
    <source>
        <dbReference type="ARBA" id="ARBA00022490"/>
    </source>
</evidence>
<feature type="binding site" evidence="5">
    <location>
        <position position="173"/>
    </location>
    <ligand>
        <name>substrate</name>
    </ligand>
</feature>
<dbReference type="Pfam" id="PF04345">
    <property type="entry name" value="Chor_lyase"/>
    <property type="match status" value="1"/>
</dbReference>
<evidence type="ECO:0000256" key="3">
    <source>
        <dbReference type="ARBA" id="ARBA00023239"/>
    </source>
</evidence>
<feature type="binding site" evidence="5">
    <location>
        <position position="75"/>
    </location>
    <ligand>
        <name>substrate</name>
    </ligand>
</feature>
<keyword evidence="3 5" id="KW-0456">Lyase</keyword>
<dbReference type="HAMAP" id="MF_01632">
    <property type="entry name" value="UbiC"/>
    <property type="match status" value="1"/>
</dbReference>
<comment type="function">
    <text evidence="5">Removes the pyruvyl group from chorismate, with concomitant aromatization of the ring, to provide 4-hydroxybenzoate (4HB) for the ubiquinone pathway.</text>
</comment>
<evidence type="ECO:0000256" key="4">
    <source>
        <dbReference type="ARBA" id="ARBA00023317"/>
    </source>
</evidence>
<sequence length="184" mass="21346">MKAVLHRHDAYWLRKLVGQQQALRSWLLESGSLTARLKKQYADFSVIPLRQEWLRPHRDERQILGIASSQSAWVREVWLTGNGQPKVFAHSVISRHHLRGPWYALRKMGRQPLGGALFADPKVRRGILHYKKLSVAHPLYQLIASRMVVADGEVLWARRSLFRLNQYSLLVTEVFLPGFFTDIN</sequence>
<dbReference type="Proteomes" id="UP001225906">
    <property type="component" value="Unassembled WGS sequence"/>
</dbReference>
<keyword evidence="4 5" id="KW-0670">Pyruvate</keyword>
<evidence type="ECO:0000313" key="7">
    <source>
        <dbReference type="Proteomes" id="UP001225906"/>
    </source>
</evidence>
<comment type="subcellular location">
    <subcellularLocation>
        <location evidence="5">Cytoplasm</location>
    </subcellularLocation>
</comment>
<dbReference type="RefSeq" id="WP_306388174.1">
    <property type="nucleotide sequence ID" value="NZ_JAVCAP010000001.1"/>
</dbReference>
<evidence type="ECO:0000313" key="6">
    <source>
        <dbReference type="EMBL" id="MDP8566474.1"/>
    </source>
</evidence>
<name>A0ABT9JPJ7_9PROT</name>
<dbReference type="PANTHER" id="PTHR38683">
    <property type="entry name" value="CHORISMATE PYRUVATE-LYASE"/>
    <property type="match status" value="1"/>
</dbReference>
<organism evidence="6 7">
    <name type="scientific">Methylophilus aquaticus</name>
    <dbReference type="NCBI Taxonomy" id="1971610"/>
    <lineage>
        <taxon>Bacteria</taxon>
        <taxon>Pseudomonadati</taxon>
        <taxon>Pseudomonadota</taxon>
        <taxon>Betaproteobacteria</taxon>
        <taxon>Nitrosomonadales</taxon>
        <taxon>Methylophilaceae</taxon>
        <taxon>Methylophilus</taxon>
    </lineage>
</organism>
<dbReference type="InterPro" id="IPR028978">
    <property type="entry name" value="Chorismate_lyase_/UTRA_dom_sf"/>
</dbReference>
<comment type="catalytic activity">
    <reaction evidence="5">
        <text>chorismate = 4-hydroxybenzoate + pyruvate</text>
        <dbReference type="Rhea" id="RHEA:16505"/>
        <dbReference type="ChEBI" id="CHEBI:15361"/>
        <dbReference type="ChEBI" id="CHEBI:17879"/>
        <dbReference type="ChEBI" id="CHEBI:29748"/>
        <dbReference type="EC" id="4.1.3.40"/>
    </reaction>
</comment>
<dbReference type="Gene3D" id="3.40.1410.10">
    <property type="entry name" value="Chorismate lyase-like"/>
    <property type="match status" value="1"/>
</dbReference>
<comment type="caution">
    <text evidence="5">Lacks conserved residue(s) required for the propagation of feature annotation.</text>
</comment>